<protein>
    <submittedName>
        <fullName evidence="2">Uncharacterized protein</fullName>
    </submittedName>
</protein>
<keyword evidence="1" id="KW-1133">Transmembrane helix</keyword>
<gene>
    <name evidence="2" type="ORF">U732_2011</name>
</gene>
<dbReference type="RefSeq" id="WP_274532864.1">
    <property type="nucleotide sequence ID" value="NZ_AYSO01000017.1"/>
</dbReference>
<reference evidence="2 3" key="1">
    <citation type="journal article" date="2015" name="Infect. Genet. Evol.">
        <title>Genomic sequences of six botulinum neurotoxin-producing strains representing three clostridial species illustrate the mobility and diversity of botulinum neurotoxin genes.</title>
        <authorList>
            <person name="Smith T.J."/>
            <person name="Hill K.K."/>
            <person name="Xie G."/>
            <person name="Foley B.T."/>
            <person name="Williamson C.H."/>
            <person name="Foster J.T."/>
            <person name="Johnson S.L."/>
            <person name="Chertkov O."/>
            <person name="Teshima H."/>
            <person name="Gibbons H.S."/>
            <person name="Johnsky L.A."/>
            <person name="Karavis M.A."/>
            <person name="Smith L.A."/>
        </authorList>
    </citation>
    <scope>NUCLEOTIDE SEQUENCE [LARGE SCALE GENOMIC DNA]</scope>
    <source>
        <strain evidence="2 3">CDC 2741</strain>
    </source>
</reference>
<sequence>MLYISLNQIIPTAEKYGEHKYVTRGTFAGILVMVTSLCYLCKL</sequence>
<dbReference type="Proteomes" id="UP000031366">
    <property type="component" value="Unassembled WGS sequence"/>
</dbReference>
<evidence type="ECO:0000313" key="2">
    <source>
        <dbReference type="EMBL" id="KIE46232.1"/>
    </source>
</evidence>
<evidence type="ECO:0000313" key="3">
    <source>
        <dbReference type="Proteomes" id="UP000031366"/>
    </source>
</evidence>
<keyword evidence="3" id="KW-1185">Reference proteome</keyword>
<keyword evidence="1" id="KW-0472">Membrane</keyword>
<accession>A0A0C1QYU3</accession>
<dbReference type="EMBL" id="AYSO01000017">
    <property type="protein sequence ID" value="KIE46232.1"/>
    <property type="molecule type" value="Genomic_DNA"/>
</dbReference>
<feature type="transmembrane region" description="Helical" evidence="1">
    <location>
        <begin position="21"/>
        <end position="41"/>
    </location>
</feature>
<keyword evidence="1" id="KW-0812">Transmembrane</keyword>
<name>A0A0C1QYU3_9CLOT</name>
<evidence type="ECO:0000256" key="1">
    <source>
        <dbReference type="SAM" id="Phobius"/>
    </source>
</evidence>
<dbReference type="AlphaFoldDB" id="A0A0C1QYU3"/>
<organism evidence="2 3">
    <name type="scientific">Clostridium argentinense CDC 2741</name>
    <dbReference type="NCBI Taxonomy" id="1418104"/>
    <lineage>
        <taxon>Bacteria</taxon>
        <taxon>Bacillati</taxon>
        <taxon>Bacillota</taxon>
        <taxon>Clostridia</taxon>
        <taxon>Eubacteriales</taxon>
        <taxon>Clostridiaceae</taxon>
        <taxon>Clostridium</taxon>
    </lineage>
</organism>
<comment type="caution">
    <text evidence="2">The sequence shown here is derived from an EMBL/GenBank/DDBJ whole genome shotgun (WGS) entry which is preliminary data.</text>
</comment>
<proteinExistence type="predicted"/>